<feature type="transmembrane region" description="Helical" evidence="2">
    <location>
        <begin position="37"/>
        <end position="57"/>
    </location>
</feature>
<keyword evidence="2" id="KW-0472">Membrane</keyword>
<proteinExistence type="predicted"/>
<feature type="region of interest" description="Disordered" evidence="1">
    <location>
        <begin position="1"/>
        <end position="32"/>
    </location>
</feature>
<accession>A0ABT9MCW2</accession>
<dbReference type="PANTHER" id="PTHR30619">
    <property type="entry name" value="DNA INTERNALIZATION/COMPETENCE PROTEIN COMEC/REC2"/>
    <property type="match status" value="1"/>
</dbReference>
<feature type="domain" description="Metallo-beta-lactamase" evidence="3">
    <location>
        <begin position="83"/>
        <end position="276"/>
    </location>
</feature>
<sequence>MTRPRSTPAKGKGKAGARRPAAPAPAAPRRGPSSSDLIGVVVLLLTASLAACAGGGWGGRRPAPTGTEAPKGELTLRFLDVGQGDAVLVRSPEGKTLLVDGGRSGERMRTLMDQYAVTKVDLMVASHADADHIAGLVPAAQAKPTVFVNNGLAGTTQTWDRLVTALEKAGTTFQKANAQVFTLGSMKVRIFGPPRGMNDDQNNNSVGVRVEFGKFTALLTGDSEREETTAWLAQGRPEARGPVQIYKSIHHGARNGDHAAWLAAVRPENVVISVGENSYGHPTPEVLDLYRQNGIRVYRTDEQGTVTVTAQGDGTYHVTTDH</sequence>
<evidence type="ECO:0000259" key="3">
    <source>
        <dbReference type="SMART" id="SM00849"/>
    </source>
</evidence>
<dbReference type="GO" id="GO:0016787">
    <property type="term" value="F:hydrolase activity"/>
    <property type="evidence" value="ECO:0007669"/>
    <property type="project" value="UniProtKB-KW"/>
</dbReference>
<evidence type="ECO:0000313" key="5">
    <source>
        <dbReference type="Proteomes" id="UP001232163"/>
    </source>
</evidence>
<dbReference type="Gene3D" id="3.60.15.10">
    <property type="entry name" value="Ribonuclease Z/Hydroxyacylglutathione hydrolase-like"/>
    <property type="match status" value="1"/>
</dbReference>
<dbReference type="SMART" id="SM00849">
    <property type="entry name" value="Lactamase_B"/>
    <property type="match status" value="1"/>
</dbReference>
<evidence type="ECO:0000313" key="4">
    <source>
        <dbReference type="EMBL" id="MDP9764458.1"/>
    </source>
</evidence>
<comment type="caution">
    <text evidence="4">The sequence shown here is derived from an EMBL/GenBank/DDBJ whole genome shotgun (WGS) entry which is preliminary data.</text>
</comment>
<keyword evidence="4" id="KW-0378">Hydrolase</keyword>
<organism evidence="4 5">
    <name type="scientific">Deinococcus enclensis</name>
    <dbReference type="NCBI Taxonomy" id="1049582"/>
    <lineage>
        <taxon>Bacteria</taxon>
        <taxon>Thermotogati</taxon>
        <taxon>Deinococcota</taxon>
        <taxon>Deinococci</taxon>
        <taxon>Deinococcales</taxon>
        <taxon>Deinococcaceae</taxon>
        <taxon>Deinococcus</taxon>
    </lineage>
</organism>
<dbReference type="InterPro" id="IPR035681">
    <property type="entry name" value="ComA-like_MBL"/>
</dbReference>
<keyword evidence="2" id="KW-1133">Transmembrane helix</keyword>
<dbReference type="Proteomes" id="UP001232163">
    <property type="component" value="Unassembled WGS sequence"/>
</dbReference>
<evidence type="ECO:0000256" key="1">
    <source>
        <dbReference type="SAM" id="MobiDB-lite"/>
    </source>
</evidence>
<dbReference type="PANTHER" id="PTHR30619:SF1">
    <property type="entry name" value="RECOMBINATION PROTEIN 2"/>
    <property type="match status" value="1"/>
</dbReference>
<dbReference type="Pfam" id="PF00753">
    <property type="entry name" value="Lactamase_B"/>
    <property type="match status" value="1"/>
</dbReference>
<dbReference type="CDD" id="cd07731">
    <property type="entry name" value="ComA-like_MBL-fold"/>
    <property type="match status" value="1"/>
</dbReference>
<dbReference type="InterPro" id="IPR052159">
    <property type="entry name" value="Competence_DNA_uptake"/>
</dbReference>
<keyword evidence="5" id="KW-1185">Reference proteome</keyword>
<keyword evidence="2" id="KW-0812">Transmembrane</keyword>
<dbReference type="InterPro" id="IPR001279">
    <property type="entry name" value="Metallo-B-lactamas"/>
</dbReference>
<reference evidence="4 5" key="1">
    <citation type="submission" date="2023-07" db="EMBL/GenBank/DDBJ databases">
        <title>Genomic Encyclopedia of Type Strains, Phase IV (KMG-IV): sequencing the most valuable type-strain genomes for metagenomic binning, comparative biology and taxonomic classification.</title>
        <authorList>
            <person name="Goeker M."/>
        </authorList>
    </citation>
    <scope>NUCLEOTIDE SEQUENCE [LARGE SCALE GENOMIC DNA]</scope>
    <source>
        <strain evidence="4 5">NIO-1023</strain>
    </source>
</reference>
<dbReference type="EMBL" id="JAURUR010000004">
    <property type="protein sequence ID" value="MDP9764458.1"/>
    <property type="molecule type" value="Genomic_DNA"/>
</dbReference>
<gene>
    <name evidence="4" type="ORF">QO006_001883</name>
</gene>
<dbReference type="SUPFAM" id="SSF56281">
    <property type="entry name" value="Metallo-hydrolase/oxidoreductase"/>
    <property type="match status" value="1"/>
</dbReference>
<evidence type="ECO:0000256" key="2">
    <source>
        <dbReference type="SAM" id="Phobius"/>
    </source>
</evidence>
<protein>
    <submittedName>
        <fullName evidence="4">Beta-lactamase superfamily II metal-dependent hydrolase</fullName>
    </submittedName>
</protein>
<name>A0ABT9MCW2_9DEIO</name>
<dbReference type="RefSeq" id="WP_307465990.1">
    <property type="nucleotide sequence ID" value="NZ_JAURUR010000004.1"/>
</dbReference>
<dbReference type="InterPro" id="IPR036866">
    <property type="entry name" value="RibonucZ/Hydroxyglut_hydro"/>
</dbReference>